<evidence type="ECO:0000259" key="2">
    <source>
        <dbReference type="PROSITE" id="PS51831"/>
    </source>
</evidence>
<accession>A0A7K4HMB6</accession>
<dbReference type="EMBL" id="JABXWR010000001">
    <property type="protein sequence ID" value="NVO66207.1"/>
    <property type="molecule type" value="Genomic_DNA"/>
</dbReference>
<protein>
    <submittedName>
        <fullName evidence="3">HD domain-containing protein</fullName>
    </submittedName>
</protein>
<feature type="domain" description="HD" evidence="2">
    <location>
        <begin position="26"/>
        <end position="129"/>
    </location>
</feature>
<name>A0A7K4HMB6_9EURY</name>
<dbReference type="PROSITE" id="PS51831">
    <property type="entry name" value="HD"/>
    <property type="match status" value="1"/>
</dbReference>
<evidence type="ECO:0000313" key="4">
    <source>
        <dbReference type="Proteomes" id="UP000570823"/>
    </source>
</evidence>
<reference evidence="3 4" key="1">
    <citation type="submission" date="2020-06" db="EMBL/GenBank/DDBJ databases">
        <title>Methanofollis fontis sp. nov., a methanogen isolated from marine sediments near a cold seep at Four-Way Closure Ridge offshore southwestern Taiwan.</title>
        <authorList>
            <person name="Chen S.-C."/>
            <person name="Teng N.-H."/>
            <person name="Lin Y.-S."/>
            <person name="Lai M.-C."/>
            <person name="Chen H.-H."/>
            <person name="Wang C.-C."/>
        </authorList>
    </citation>
    <scope>NUCLEOTIDE SEQUENCE [LARGE SCALE GENOMIC DNA]</scope>
    <source>
        <strain evidence="3 4">DSM 2702</strain>
    </source>
</reference>
<dbReference type="PANTHER" id="PTHR33594:SF1">
    <property type="entry name" value="HD_PDEASE DOMAIN-CONTAINING PROTEIN"/>
    <property type="match status" value="1"/>
</dbReference>
<dbReference type="Pfam" id="PF01966">
    <property type="entry name" value="HD"/>
    <property type="match status" value="1"/>
</dbReference>
<evidence type="ECO:0000256" key="1">
    <source>
        <dbReference type="SAM" id="MobiDB-lite"/>
    </source>
</evidence>
<dbReference type="InterPro" id="IPR006675">
    <property type="entry name" value="HDIG_dom"/>
</dbReference>
<dbReference type="AlphaFoldDB" id="A0A7K4HMB6"/>
<dbReference type="OrthoDB" id="17914at2157"/>
<dbReference type="Proteomes" id="UP000570823">
    <property type="component" value="Unassembled WGS sequence"/>
</dbReference>
<gene>
    <name evidence="3" type="ORF">HWN36_02520</name>
</gene>
<proteinExistence type="predicted"/>
<dbReference type="InterPro" id="IPR003607">
    <property type="entry name" value="HD/PDEase_dom"/>
</dbReference>
<organism evidence="3 4">
    <name type="scientific">Methanofollis tationis</name>
    <dbReference type="NCBI Taxonomy" id="81417"/>
    <lineage>
        <taxon>Archaea</taxon>
        <taxon>Methanobacteriati</taxon>
        <taxon>Methanobacteriota</taxon>
        <taxon>Stenosarchaea group</taxon>
        <taxon>Methanomicrobia</taxon>
        <taxon>Methanomicrobiales</taxon>
        <taxon>Methanomicrobiaceae</taxon>
        <taxon>Methanofollis</taxon>
    </lineage>
</organism>
<sequence>MQRADEEMDTLLAYVETFFRQSGAHGLDHVLRVTRLCEEIGLVEGADMRVLIPAALFHDIARPLEEESGVPHEEEGARIAEEYLRSIGYDAGRIPTIAHSIRTHRYSTGAKPETLEARILSDADKLDAMGAVGIARAFLQAGERGGGIEDADRHIHEKLLNLSALISTPAAAAIAERRHALLQRFADALEEETGLTSPAGPPVQSSRNTSSPRTQQRSGIPRPR</sequence>
<feature type="region of interest" description="Disordered" evidence="1">
    <location>
        <begin position="192"/>
        <end position="224"/>
    </location>
</feature>
<dbReference type="RefSeq" id="WP_176787925.1">
    <property type="nucleotide sequence ID" value="NZ_JABXWR010000001.1"/>
</dbReference>
<evidence type="ECO:0000313" key="3">
    <source>
        <dbReference type="EMBL" id="NVO66207.1"/>
    </source>
</evidence>
<dbReference type="Gene3D" id="1.10.3210.50">
    <property type="match status" value="1"/>
</dbReference>
<comment type="caution">
    <text evidence="3">The sequence shown here is derived from an EMBL/GenBank/DDBJ whole genome shotgun (WGS) entry which is preliminary data.</text>
</comment>
<dbReference type="SMART" id="SM00471">
    <property type="entry name" value="HDc"/>
    <property type="match status" value="1"/>
</dbReference>
<dbReference type="PANTHER" id="PTHR33594">
    <property type="entry name" value="SUPERFAMILY HYDROLASE, PUTATIVE (AFU_ORTHOLOGUE AFUA_1G03035)-RELATED"/>
    <property type="match status" value="1"/>
</dbReference>
<dbReference type="InterPro" id="IPR006674">
    <property type="entry name" value="HD_domain"/>
</dbReference>
<keyword evidence="4" id="KW-1185">Reference proteome</keyword>
<dbReference type="SUPFAM" id="SSF109604">
    <property type="entry name" value="HD-domain/PDEase-like"/>
    <property type="match status" value="1"/>
</dbReference>
<feature type="compositionally biased region" description="Polar residues" evidence="1">
    <location>
        <begin position="203"/>
        <end position="218"/>
    </location>
</feature>
<dbReference type="CDD" id="cd00077">
    <property type="entry name" value="HDc"/>
    <property type="match status" value="1"/>
</dbReference>
<dbReference type="NCBIfam" id="TIGR00277">
    <property type="entry name" value="HDIG"/>
    <property type="match status" value="1"/>
</dbReference>